<dbReference type="Proteomes" id="UP000009309">
    <property type="component" value="Unassembled WGS sequence"/>
</dbReference>
<dbReference type="RefSeq" id="WP_009282874.1">
    <property type="nucleotide sequence ID" value="NZ_CAIT01000006.1"/>
</dbReference>
<dbReference type="PROSITE" id="PS51257">
    <property type="entry name" value="PROKAR_LIPOPROTEIN"/>
    <property type="match status" value="1"/>
</dbReference>
<dbReference type="EMBL" id="CAIT01000006">
    <property type="protein sequence ID" value="CCH54294.1"/>
    <property type="molecule type" value="Genomic_DNA"/>
</dbReference>
<proteinExistence type="predicted"/>
<comment type="caution">
    <text evidence="1">The sequence shown here is derived from an EMBL/GenBank/DDBJ whole genome shotgun (WGS) entry which is preliminary data.</text>
</comment>
<dbReference type="eggNOG" id="COG0790">
    <property type="taxonomic scope" value="Bacteria"/>
</dbReference>
<keyword evidence="2" id="KW-1185">Reference proteome</keyword>
<dbReference type="AlphaFoldDB" id="I2GK69"/>
<evidence type="ECO:0000313" key="2">
    <source>
        <dbReference type="Proteomes" id="UP000009309"/>
    </source>
</evidence>
<dbReference type="STRING" id="1185876.BN8_03452"/>
<gene>
    <name evidence="1" type="ORF">BN8_03452</name>
</gene>
<dbReference type="OrthoDB" id="187854at2"/>
<evidence type="ECO:0000313" key="1">
    <source>
        <dbReference type="EMBL" id="CCH54294.1"/>
    </source>
</evidence>
<protein>
    <recommendedName>
        <fullName evidence="3">DUF2911 domain-containing protein</fullName>
    </recommendedName>
</protein>
<accession>I2GK69</accession>
<evidence type="ECO:0008006" key="3">
    <source>
        <dbReference type="Google" id="ProtNLM"/>
    </source>
</evidence>
<dbReference type="InterPro" id="IPR021314">
    <property type="entry name" value="DUF2911"/>
</dbReference>
<organism evidence="1 2">
    <name type="scientific">Fibrisoma limi BUZ 3</name>
    <dbReference type="NCBI Taxonomy" id="1185876"/>
    <lineage>
        <taxon>Bacteria</taxon>
        <taxon>Pseudomonadati</taxon>
        <taxon>Bacteroidota</taxon>
        <taxon>Cytophagia</taxon>
        <taxon>Cytophagales</taxon>
        <taxon>Spirosomataceae</taxon>
        <taxon>Fibrisoma</taxon>
    </lineage>
</organism>
<reference evidence="1 2" key="1">
    <citation type="journal article" date="2012" name="J. Bacteriol.">
        <title>Genome Sequence of the Filamentous Bacterium Fibrisoma limi BUZ 3T.</title>
        <authorList>
            <person name="Filippini M."/>
            <person name="Qi W."/>
            <person name="Jaenicke S."/>
            <person name="Goesmann A."/>
            <person name="Smits T.H."/>
            <person name="Bagheri H.C."/>
        </authorList>
    </citation>
    <scope>NUCLEOTIDE SEQUENCE [LARGE SCALE GENOMIC DNA]</scope>
    <source>
        <strain evidence="2">BUZ 3T</strain>
    </source>
</reference>
<name>I2GK69_9BACT</name>
<sequence>MDNKRVFLSVWALLSTLGCFGQSNQPYTASFIGRMGVDTVLVETYTMINNHLYGKAFIRVPEDYIGEFSIHFYPDGSIREFNINAMNPLNSSLPFAAKSGAFEYRLNMNCRNDTCTYYNSEAGTNVEKLFRHPAPKMDFVGGWVPLISLMEWQCRRLARSGSQALPLKMINHNIGVYDIGVRYQTKDKIIFGGPFLEYTAISVTQEGRIESMDGIGTPWNYYVTKHQPIDIDAVAKRMSKTPGIGIPSPTESLQASIQQSTIALTYGRPFKRGRPIFGGVVPYDSLWRTGANGPTTITFENDIKIGEKVLPKGVYSIYTIPKVKEWTLIFSTDLKNWPTDPDRTKELIRVSMPIQKSTDIKQQFTIELKEIKKGGQLRLLWDDVVATADFDILR</sequence>
<dbReference type="Pfam" id="PF11138">
    <property type="entry name" value="DUF2911"/>
    <property type="match status" value="1"/>
</dbReference>